<evidence type="ECO:0000256" key="5">
    <source>
        <dbReference type="ARBA" id="ARBA00022490"/>
    </source>
</evidence>
<dbReference type="NCBIfam" id="NF009732">
    <property type="entry name" value="PRK13255.1"/>
    <property type="match status" value="1"/>
</dbReference>
<feature type="binding site" evidence="9">
    <location>
        <position position="66"/>
    </location>
    <ligand>
        <name>S-adenosyl-L-methionine</name>
        <dbReference type="ChEBI" id="CHEBI:59789"/>
    </ligand>
</feature>
<dbReference type="STRING" id="659018.ABB34_12465"/>
<dbReference type="HAMAP" id="MF_00812">
    <property type="entry name" value="Thiopur_methtran"/>
    <property type="match status" value="1"/>
</dbReference>
<reference evidence="10 11" key="1">
    <citation type="submission" date="2015-05" db="EMBL/GenBank/DDBJ databases">
        <title>Genome sequencing and analysis of members of genus Stenotrophomonas.</title>
        <authorList>
            <person name="Patil P.P."/>
            <person name="Midha S."/>
            <person name="Patil P.B."/>
        </authorList>
    </citation>
    <scope>NUCLEOTIDE SEQUENCE [LARGE SCALE GENOMIC DNA]</scope>
    <source>
        <strain evidence="10 11">JCM 16244</strain>
    </source>
</reference>
<evidence type="ECO:0000313" key="11">
    <source>
        <dbReference type="Proteomes" id="UP000050940"/>
    </source>
</evidence>
<dbReference type="FunFam" id="3.40.50.150:FF:000101">
    <property type="entry name" value="Thiopurine S-methyltransferase"/>
    <property type="match status" value="1"/>
</dbReference>
<evidence type="ECO:0000256" key="6">
    <source>
        <dbReference type="ARBA" id="ARBA00022603"/>
    </source>
</evidence>
<name>A0A0R0DMR9_9GAMM</name>
<dbReference type="Proteomes" id="UP000050940">
    <property type="component" value="Unassembled WGS sequence"/>
</dbReference>
<dbReference type="InterPro" id="IPR025835">
    <property type="entry name" value="Thiopurine_S-MeTrfase"/>
</dbReference>
<dbReference type="AlphaFoldDB" id="A0A0R0DMR9"/>
<dbReference type="PROSITE" id="PS51585">
    <property type="entry name" value="SAM_MT_TPMT"/>
    <property type="match status" value="1"/>
</dbReference>
<dbReference type="GO" id="GO:0005737">
    <property type="term" value="C:cytoplasm"/>
    <property type="evidence" value="ECO:0007669"/>
    <property type="project" value="UniProtKB-SubCell"/>
</dbReference>
<evidence type="ECO:0000256" key="3">
    <source>
        <dbReference type="ARBA" id="ARBA00008145"/>
    </source>
</evidence>
<dbReference type="EMBL" id="LDJP01000075">
    <property type="protein sequence ID" value="KRG83263.1"/>
    <property type="molecule type" value="Genomic_DNA"/>
</dbReference>
<comment type="catalytic activity">
    <reaction evidence="1 9">
        <text>S-adenosyl-L-methionine + a thiopurine = S-adenosyl-L-homocysteine + a thiopurine S-methylether.</text>
        <dbReference type="EC" id="2.1.1.67"/>
    </reaction>
</comment>
<evidence type="ECO:0000256" key="1">
    <source>
        <dbReference type="ARBA" id="ARBA00000903"/>
    </source>
</evidence>
<keyword evidence="7 9" id="KW-0808">Transferase</keyword>
<dbReference type="GO" id="GO:0032259">
    <property type="term" value="P:methylation"/>
    <property type="evidence" value="ECO:0007669"/>
    <property type="project" value="UniProtKB-KW"/>
</dbReference>
<comment type="caution">
    <text evidence="10">The sequence shown here is derived from an EMBL/GenBank/DDBJ whole genome shotgun (WGS) entry which is preliminary data.</text>
</comment>
<dbReference type="InterPro" id="IPR029063">
    <property type="entry name" value="SAM-dependent_MTases_sf"/>
</dbReference>
<dbReference type="GO" id="GO:0010038">
    <property type="term" value="P:response to metal ion"/>
    <property type="evidence" value="ECO:0007669"/>
    <property type="project" value="InterPro"/>
</dbReference>
<accession>A0A0R0DMR9</accession>
<dbReference type="SUPFAM" id="SSF53335">
    <property type="entry name" value="S-adenosyl-L-methionine-dependent methyltransferases"/>
    <property type="match status" value="1"/>
</dbReference>
<dbReference type="PANTHER" id="PTHR10259:SF11">
    <property type="entry name" value="THIOPURINE S-METHYLTRANSFERASE"/>
    <property type="match status" value="1"/>
</dbReference>
<evidence type="ECO:0000313" key="10">
    <source>
        <dbReference type="EMBL" id="KRG83263.1"/>
    </source>
</evidence>
<keyword evidence="8 9" id="KW-0949">S-adenosyl-L-methionine</keyword>
<evidence type="ECO:0000256" key="4">
    <source>
        <dbReference type="ARBA" id="ARBA00011905"/>
    </source>
</evidence>
<organism evidence="10 11">
    <name type="scientific">Stenotrophomonas daejeonensis</name>
    <dbReference type="NCBI Taxonomy" id="659018"/>
    <lineage>
        <taxon>Bacteria</taxon>
        <taxon>Pseudomonadati</taxon>
        <taxon>Pseudomonadota</taxon>
        <taxon>Gammaproteobacteria</taxon>
        <taxon>Lysobacterales</taxon>
        <taxon>Lysobacteraceae</taxon>
        <taxon>Stenotrophomonas</taxon>
    </lineage>
</organism>
<feature type="binding site" evidence="9">
    <location>
        <position position="45"/>
    </location>
    <ligand>
        <name>S-adenosyl-L-methionine</name>
        <dbReference type="ChEBI" id="CHEBI:59789"/>
    </ligand>
</feature>
<dbReference type="PANTHER" id="PTHR10259">
    <property type="entry name" value="THIOPURINE S-METHYLTRANSFERASE"/>
    <property type="match status" value="1"/>
</dbReference>
<proteinExistence type="inferred from homology"/>
<keyword evidence="6 9" id="KW-0489">Methyltransferase</keyword>
<comment type="subcellular location">
    <subcellularLocation>
        <location evidence="2 9">Cytoplasm</location>
    </subcellularLocation>
</comment>
<dbReference type="RefSeq" id="WP_057641653.1">
    <property type="nucleotide sequence ID" value="NZ_LDJP01000075.1"/>
</dbReference>
<dbReference type="Gene3D" id="3.40.50.150">
    <property type="entry name" value="Vaccinia Virus protein VP39"/>
    <property type="match status" value="1"/>
</dbReference>
<evidence type="ECO:0000256" key="9">
    <source>
        <dbReference type="HAMAP-Rule" id="MF_00812"/>
    </source>
</evidence>
<comment type="similarity">
    <text evidence="3 9">Belongs to the class I-like SAM-binding methyltransferase superfamily. TPMT family.</text>
</comment>
<dbReference type="NCBIfam" id="TIGR03840">
    <property type="entry name" value="TMPT_Se_Te"/>
    <property type="match status" value="1"/>
</dbReference>
<dbReference type="EC" id="2.1.1.67" evidence="4 9"/>
<sequence>MQPDFWLQRWQQGQIGFHRGEVMPLLEKHWPALQLPAAGKVLVPLCGKTLDMHWLAARGHRVLGVELSPLAVEQFFAEAGVTPERHASGNGEHFTAGPIEIIRGDAFALGDALLADVAAVYDRAALIALPPELRRRYRDTVYARLPAACQALVITLEYPQAEKSGPPFSVDQDEMQALFAAGWQLELRERRDILAQEPRFREEGVSALATAVYRLRRP</sequence>
<evidence type="ECO:0000256" key="7">
    <source>
        <dbReference type="ARBA" id="ARBA00022679"/>
    </source>
</evidence>
<feature type="binding site" evidence="9">
    <location>
        <position position="123"/>
    </location>
    <ligand>
        <name>S-adenosyl-L-methionine</name>
        <dbReference type="ChEBI" id="CHEBI:59789"/>
    </ligand>
</feature>
<dbReference type="PIRSF" id="PIRSF023956">
    <property type="entry name" value="Thiopurine_S-methyltransferase"/>
    <property type="match status" value="1"/>
</dbReference>
<gene>
    <name evidence="9" type="primary">tpm</name>
    <name evidence="10" type="ORF">ABB34_12465</name>
</gene>
<dbReference type="InterPro" id="IPR022474">
    <property type="entry name" value="Thiopur_S-MeTfrase_Se/Te_detox"/>
</dbReference>
<dbReference type="Pfam" id="PF05724">
    <property type="entry name" value="TPMT"/>
    <property type="match status" value="1"/>
</dbReference>
<dbReference type="GO" id="GO:0008119">
    <property type="term" value="F:thiopurine S-methyltransferase activity"/>
    <property type="evidence" value="ECO:0007669"/>
    <property type="project" value="UniProtKB-UniRule"/>
</dbReference>
<dbReference type="PATRIC" id="fig|659018.3.peg.2632"/>
<feature type="binding site" evidence="9">
    <location>
        <position position="10"/>
    </location>
    <ligand>
        <name>S-adenosyl-L-methionine</name>
        <dbReference type="ChEBI" id="CHEBI:59789"/>
    </ligand>
</feature>
<protein>
    <recommendedName>
        <fullName evidence="4 9">Thiopurine S-methyltransferase</fullName>
        <ecNumber evidence="4 9">2.1.1.67</ecNumber>
    </recommendedName>
    <alternativeName>
        <fullName evidence="9">Thiopurine methyltransferase</fullName>
    </alternativeName>
</protein>
<keyword evidence="5 9" id="KW-0963">Cytoplasm</keyword>
<evidence type="ECO:0000256" key="8">
    <source>
        <dbReference type="ARBA" id="ARBA00022691"/>
    </source>
</evidence>
<dbReference type="OrthoDB" id="9778208at2"/>
<evidence type="ECO:0000256" key="2">
    <source>
        <dbReference type="ARBA" id="ARBA00004496"/>
    </source>
</evidence>
<keyword evidence="11" id="KW-1185">Reference proteome</keyword>
<dbReference type="InterPro" id="IPR008854">
    <property type="entry name" value="TPMT"/>
</dbReference>